<accession>A0A0W0GD41</accession>
<protein>
    <submittedName>
        <fullName evidence="1">Uncharacterized protein</fullName>
    </submittedName>
</protein>
<evidence type="ECO:0000313" key="1">
    <source>
        <dbReference type="EMBL" id="KTB46476.1"/>
    </source>
</evidence>
<proteinExistence type="predicted"/>
<dbReference type="AlphaFoldDB" id="A0A0W0GD41"/>
<reference evidence="1 2" key="1">
    <citation type="submission" date="2015-12" db="EMBL/GenBank/DDBJ databases">
        <title>Draft genome sequence of Moniliophthora roreri, the causal agent of frosty pod rot of cacao.</title>
        <authorList>
            <person name="Aime M.C."/>
            <person name="Diaz-Valderrama J.R."/>
            <person name="Kijpornyongpan T."/>
            <person name="Phillips-Mora W."/>
        </authorList>
    </citation>
    <scope>NUCLEOTIDE SEQUENCE [LARGE SCALE GENOMIC DNA]</scope>
    <source>
        <strain evidence="1 2">MCA 2952</strain>
    </source>
</reference>
<evidence type="ECO:0000313" key="2">
    <source>
        <dbReference type="Proteomes" id="UP000054988"/>
    </source>
</evidence>
<comment type="caution">
    <text evidence="1">The sequence shown here is derived from an EMBL/GenBank/DDBJ whole genome shotgun (WGS) entry which is preliminary data.</text>
</comment>
<organism evidence="1 2">
    <name type="scientific">Moniliophthora roreri</name>
    <name type="common">Frosty pod rot fungus</name>
    <name type="synonym">Monilia roreri</name>
    <dbReference type="NCBI Taxonomy" id="221103"/>
    <lineage>
        <taxon>Eukaryota</taxon>
        <taxon>Fungi</taxon>
        <taxon>Dikarya</taxon>
        <taxon>Basidiomycota</taxon>
        <taxon>Agaricomycotina</taxon>
        <taxon>Agaricomycetes</taxon>
        <taxon>Agaricomycetidae</taxon>
        <taxon>Agaricales</taxon>
        <taxon>Marasmiineae</taxon>
        <taxon>Marasmiaceae</taxon>
        <taxon>Moniliophthora</taxon>
    </lineage>
</organism>
<dbReference type="EMBL" id="LATX01000332">
    <property type="protein sequence ID" value="KTB46476.1"/>
    <property type="molecule type" value="Genomic_DNA"/>
</dbReference>
<name>A0A0W0GD41_MONRR</name>
<dbReference type="Proteomes" id="UP000054988">
    <property type="component" value="Unassembled WGS sequence"/>
</dbReference>
<gene>
    <name evidence="1" type="ORF">WG66_943</name>
</gene>
<sequence length="48" mass="5450">MSCTKNTSIVLNPHYSQLSHTPTLMTQAQDLEYWLLYVLAVRIVVISA</sequence>